<dbReference type="PANTHER" id="PTHR43799:SF1">
    <property type="entry name" value="ASPARTATE AMINOTRANSFERASE"/>
    <property type="match status" value="1"/>
</dbReference>
<dbReference type="RefSeq" id="WP_121274837.1">
    <property type="nucleotide sequence ID" value="NZ_RBZV01000001.1"/>
</dbReference>
<keyword evidence="1" id="KW-0032">Aminotransferase</keyword>
<keyword evidence="1" id="KW-0808">Transferase</keyword>
<proteinExistence type="predicted"/>
<dbReference type="PANTHER" id="PTHR43799">
    <property type="entry name" value="AMINOTRANSFERASE, PUTATIVE-RELATED"/>
    <property type="match status" value="1"/>
</dbReference>
<dbReference type="InterPro" id="IPR015424">
    <property type="entry name" value="PyrdxlP-dep_Trfase"/>
</dbReference>
<evidence type="ECO:0000313" key="1">
    <source>
        <dbReference type="EMBL" id="RKP52126.1"/>
    </source>
</evidence>
<dbReference type="Proteomes" id="UP000280434">
    <property type="component" value="Unassembled WGS sequence"/>
</dbReference>
<dbReference type="Gene3D" id="3.40.640.10">
    <property type="entry name" value="Type I PLP-dependent aspartate aminotransferase-like (Major domain)"/>
    <property type="match status" value="1"/>
</dbReference>
<dbReference type="CDD" id="cd00609">
    <property type="entry name" value="AAT_like"/>
    <property type="match status" value="1"/>
</dbReference>
<gene>
    <name evidence="1" type="ORF">D7S89_00800</name>
</gene>
<dbReference type="GO" id="GO:0004069">
    <property type="term" value="F:L-aspartate:2-oxoglutarate aminotransferase activity"/>
    <property type="evidence" value="ECO:0007669"/>
    <property type="project" value="InterPro"/>
</dbReference>
<dbReference type="AlphaFoldDB" id="A0A494XT99"/>
<dbReference type="Pfam" id="PF12897">
    <property type="entry name" value="Asp_aminotransf"/>
    <property type="match status" value="1"/>
</dbReference>
<dbReference type="OrthoDB" id="9804020at2"/>
<dbReference type="EMBL" id="RBZV01000001">
    <property type="protein sequence ID" value="RKP52126.1"/>
    <property type="molecule type" value="Genomic_DNA"/>
</dbReference>
<sequence>MTYDEFKQKGLSIDMTRGKPAPEQLDLSQALIDEAGSAGYRSRDGIDCRNYGHLLGLPEMRELGAELLGVPPAQVVAAGNSSLELMHDALAFAMLFGLPGGEPWRKADQVSFLCPVPGYDRHFAICAALGIRMIAVPMREDGPDMAFVEAQVATDPSIKGIWCTPLYSNPTGTIYSAQVVERLASMPCAAPDFRLFWDDAYRFHHLTEHEHASPDIVDACARAGHGDRPFVFASLSKVTLAGGGVAFLASSARNVQWWQQHVAVRTIGPDKLNQLRHVRYVRDRAALARLMARHRALLRPKFGVLAAVFDAHLKSVPGVSWTAPQGGYFVSLYVPPGRARRTVELAAQAGIVLTPAGAAFPYGIDPHDTHLRIAPSFPSLSEIELAAHGIALSVRRAIDELDPLPAS</sequence>
<protein>
    <submittedName>
        <fullName evidence="1">Aminotransferase class I/II-fold pyridoxal phosphate-dependent enzyme</fullName>
    </submittedName>
</protein>
<organism evidence="1 2">
    <name type="scientific">Trinickia fusca</name>
    <dbReference type="NCBI Taxonomy" id="2419777"/>
    <lineage>
        <taxon>Bacteria</taxon>
        <taxon>Pseudomonadati</taxon>
        <taxon>Pseudomonadota</taxon>
        <taxon>Betaproteobacteria</taxon>
        <taxon>Burkholderiales</taxon>
        <taxon>Burkholderiaceae</taxon>
        <taxon>Trinickia</taxon>
    </lineage>
</organism>
<evidence type="ECO:0000313" key="2">
    <source>
        <dbReference type="Proteomes" id="UP000280434"/>
    </source>
</evidence>
<comment type="caution">
    <text evidence="1">The sequence shown here is derived from an EMBL/GenBank/DDBJ whole genome shotgun (WGS) entry which is preliminary data.</text>
</comment>
<dbReference type="Gene3D" id="3.90.1150.10">
    <property type="entry name" value="Aspartate Aminotransferase, domain 1"/>
    <property type="match status" value="1"/>
</dbReference>
<keyword evidence="2" id="KW-1185">Reference proteome</keyword>
<reference evidence="1 2" key="1">
    <citation type="submission" date="2018-10" db="EMBL/GenBank/DDBJ databases">
        <title>Paraburkholderia sp. 7MK8-2, isolated from soil.</title>
        <authorList>
            <person name="Gao Z.-H."/>
            <person name="Qiu L.-H."/>
        </authorList>
    </citation>
    <scope>NUCLEOTIDE SEQUENCE [LARGE SCALE GENOMIC DNA]</scope>
    <source>
        <strain evidence="1 2">7MK8-2</strain>
    </source>
</reference>
<dbReference type="InterPro" id="IPR024551">
    <property type="entry name" value="AspAT_Ic"/>
</dbReference>
<name>A0A494XT99_9BURK</name>
<accession>A0A494XT99</accession>
<dbReference type="InterPro" id="IPR015422">
    <property type="entry name" value="PyrdxlP-dep_Trfase_small"/>
</dbReference>
<dbReference type="SUPFAM" id="SSF53383">
    <property type="entry name" value="PLP-dependent transferases"/>
    <property type="match status" value="1"/>
</dbReference>
<dbReference type="InterPro" id="IPR015421">
    <property type="entry name" value="PyrdxlP-dep_Trfase_major"/>
</dbReference>